<feature type="transmembrane region" description="Helical" evidence="1">
    <location>
        <begin position="207"/>
        <end position="231"/>
    </location>
</feature>
<keyword evidence="4" id="KW-1185">Reference proteome</keyword>
<evidence type="ECO:0000256" key="2">
    <source>
        <dbReference type="SAM" id="SignalP"/>
    </source>
</evidence>
<protein>
    <submittedName>
        <fullName evidence="3">Uncharacterized protein</fullName>
    </submittedName>
</protein>
<name>A0AAD5YKQ3_9APHY</name>
<evidence type="ECO:0000313" key="3">
    <source>
        <dbReference type="EMBL" id="KAJ3487056.1"/>
    </source>
</evidence>
<gene>
    <name evidence="3" type="ORF">NLI96_g3804</name>
</gene>
<reference evidence="3" key="1">
    <citation type="submission" date="2022-07" db="EMBL/GenBank/DDBJ databases">
        <title>Genome Sequence of Physisporinus lineatus.</title>
        <authorList>
            <person name="Buettner E."/>
        </authorList>
    </citation>
    <scope>NUCLEOTIDE SEQUENCE</scope>
    <source>
        <strain evidence="3">VT162</strain>
    </source>
</reference>
<keyword evidence="1" id="KW-1133">Transmembrane helix</keyword>
<dbReference type="EMBL" id="JANAWD010000103">
    <property type="protein sequence ID" value="KAJ3487056.1"/>
    <property type="molecule type" value="Genomic_DNA"/>
</dbReference>
<evidence type="ECO:0000256" key="1">
    <source>
        <dbReference type="SAM" id="Phobius"/>
    </source>
</evidence>
<evidence type="ECO:0000313" key="4">
    <source>
        <dbReference type="Proteomes" id="UP001212997"/>
    </source>
</evidence>
<keyword evidence="2" id="KW-0732">Signal</keyword>
<organism evidence="3 4">
    <name type="scientific">Meripilus lineatus</name>
    <dbReference type="NCBI Taxonomy" id="2056292"/>
    <lineage>
        <taxon>Eukaryota</taxon>
        <taxon>Fungi</taxon>
        <taxon>Dikarya</taxon>
        <taxon>Basidiomycota</taxon>
        <taxon>Agaricomycotina</taxon>
        <taxon>Agaricomycetes</taxon>
        <taxon>Polyporales</taxon>
        <taxon>Meripilaceae</taxon>
        <taxon>Meripilus</taxon>
    </lineage>
</organism>
<dbReference type="Proteomes" id="UP001212997">
    <property type="component" value="Unassembled WGS sequence"/>
</dbReference>
<accession>A0AAD5YKQ3</accession>
<comment type="caution">
    <text evidence="3">The sequence shown here is derived from an EMBL/GenBank/DDBJ whole genome shotgun (WGS) entry which is preliminary data.</text>
</comment>
<dbReference type="AlphaFoldDB" id="A0AAD5YKQ3"/>
<keyword evidence="1" id="KW-0472">Membrane</keyword>
<proteinExistence type="predicted"/>
<feature type="signal peptide" evidence="2">
    <location>
        <begin position="1"/>
        <end position="21"/>
    </location>
</feature>
<sequence length="289" mass="31791">MRVSVLPFVVAGIALAQQAAASPIRVVVVTSHSEVSTSNFRFGRPTVDLNMPAIAPVVAPTFAPDNMGGQQMRPHRHGCGRKMKEKALEWANTFRTAFGYAPITPPQPDEAPPTHRPHYDPGMAMPVPHPIEVEAIPPPLHARPIIPGEVHILPIIGTPHPVDGPMMDHNHGEHQIGLFPIRHRICGPFFRRLHFAITALGPWEGRAVAFVLGCGIGVLLRMVWVLGIVFYRVLRGNNGHEDENTYVYDVVVFDQDAESIVLPPPEYTDEKVALVAFEQPKAQEDANKA</sequence>
<feature type="chain" id="PRO_5042243957" evidence="2">
    <location>
        <begin position="22"/>
        <end position="289"/>
    </location>
</feature>
<keyword evidence="1" id="KW-0812">Transmembrane</keyword>